<evidence type="ECO:0000256" key="9">
    <source>
        <dbReference type="PIRSR" id="PIRSR600821-52"/>
    </source>
</evidence>
<dbReference type="CDD" id="cd06827">
    <property type="entry name" value="PLPDE_III_AR_proteobact"/>
    <property type="match status" value="1"/>
</dbReference>
<dbReference type="GO" id="GO:0008784">
    <property type="term" value="F:alanine racemase activity"/>
    <property type="evidence" value="ECO:0007669"/>
    <property type="project" value="UniProtKB-UniRule"/>
</dbReference>
<dbReference type="Pfam" id="PF00842">
    <property type="entry name" value="Ala_racemase_C"/>
    <property type="match status" value="1"/>
</dbReference>
<evidence type="ECO:0000313" key="11">
    <source>
        <dbReference type="EMBL" id="SMB25816.1"/>
    </source>
</evidence>
<keyword evidence="5 7" id="KW-0663">Pyridoxal phosphate</keyword>
<dbReference type="GO" id="GO:0005829">
    <property type="term" value="C:cytosol"/>
    <property type="evidence" value="ECO:0007669"/>
    <property type="project" value="TreeGrafter"/>
</dbReference>
<dbReference type="PROSITE" id="PS00395">
    <property type="entry name" value="ALANINE_RACEMASE"/>
    <property type="match status" value="1"/>
</dbReference>
<evidence type="ECO:0000259" key="10">
    <source>
        <dbReference type="SMART" id="SM01005"/>
    </source>
</evidence>
<dbReference type="InterPro" id="IPR000821">
    <property type="entry name" value="Ala_racemase"/>
</dbReference>
<dbReference type="Proteomes" id="UP000242886">
    <property type="component" value="Chromosome SDENCHOL"/>
</dbReference>
<dbReference type="EC" id="5.1.1.1" evidence="4 7"/>
<dbReference type="InterPro" id="IPR020622">
    <property type="entry name" value="Ala_racemase_pyridoxalP-BS"/>
</dbReference>
<dbReference type="Pfam" id="PF01168">
    <property type="entry name" value="Ala_racemase_N"/>
    <property type="match status" value="1"/>
</dbReference>
<feature type="domain" description="Alanine racemase C-terminal" evidence="10">
    <location>
        <begin position="249"/>
        <end position="373"/>
    </location>
</feature>
<dbReference type="AlphaFoldDB" id="A0A7Z7HQR9"/>
<feature type="active site" description="Proton acceptor; specific for L-alanine" evidence="7">
    <location>
        <position position="270"/>
    </location>
</feature>
<feature type="modified residue" description="N6-(pyridoxal phosphate)lysine" evidence="7 8">
    <location>
        <position position="35"/>
    </location>
</feature>
<proteinExistence type="inferred from homology"/>
<keyword evidence="12" id="KW-1185">Reference proteome</keyword>
<evidence type="ECO:0000256" key="2">
    <source>
        <dbReference type="ARBA" id="ARBA00001933"/>
    </source>
</evidence>
<dbReference type="Gene3D" id="2.40.37.10">
    <property type="entry name" value="Lyase, Ornithine Decarboxylase, Chain A, domain 1"/>
    <property type="match status" value="1"/>
</dbReference>
<evidence type="ECO:0000256" key="7">
    <source>
        <dbReference type="HAMAP-Rule" id="MF_01201"/>
    </source>
</evidence>
<comment type="cofactor">
    <cofactor evidence="2 7 8">
        <name>pyridoxal 5'-phosphate</name>
        <dbReference type="ChEBI" id="CHEBI:597326"/>
    </cofactor>
</comment>
<comment type="similarity">
    <text evidence="3 7">Belongs to the alanine racemase family.</text>
</comment>
<dbReference type="Gene3D" id="3.20.20.10">
    <property type="entry name" value="Alanine racemase"/>
    <property type="match status" value="1"/>
</dbReference>
<evidence type="ECO:0000256" key="1">
    <source>
        <dbReference type="ARBA" id="ARBA00000316"/>
    </source>
</evidence>
<dbReference type="InterPro" id="IPR029066">
    <property type="entry name" value="PLP-binding_barrel"/>
</dbReference>
<dbReference type="UniPathway" id="UPA00042">
    <property type="reaction ID" value="UER00497"/>
</dbReference>
<dbReference type="HAMAP" id="MF_01201">
    <property type="entry name" value="Ala_racemase"/>
    <property type="match status" value="1"/>
</dbReference>
<evidence type="ECO:0000256" key="6">
    <source>
        <dbReference type="ARBA" id="ARBA00023235"/>
    </source>
</evidence>
<name>A0A7Z7HQR9_9PROT</name>
<evidence type="ECO:0000256" key="3">
    <source>
        <dbReference type="ARBA" id="ARBA00007880"/>
    </source>
</evidence>
<dbReference type="SUPFAM" id="SSF50621">
    <property type="entry name" value="Alanine racemase C-terminal domain-like"/>
    <property type="match status" value="1"/>
</dbReference>
<dbReference type="GO" id="GO:0030170">
    <property type="term" value="F:pyridoxal phosphate binding"/>
    <property type="evidence" value="ECO:0007669"/>
    <property type="project" value="UniProtKB-UniRule"/>
</dbReference>
<dbReference type="InterPro" id="IPR001608">
    <property type="entry name" value="Ala_racemase_N"/>
</dbReference>
<evidence type="ECO:0000256" key="4">
    <source>
        <dbReference type="ARBA" id="ARBA00013089"/>
    </source>
</evidence>
<dbReference type="SMART" id="SM01005">
    <property type="entry name" value="Ala_racemase_C"/>
    <property type="match status" value="1"/>
</dbReference>
<gene>
    <name evidence="11" type="primary">dadX</name>
    <name evidence="11" type="ORF">SDENCHOL_11351</name>
</gene>
<evidence type="ECO:0000313" key="12">
    <source>
        <dbReference type="Proteomes" id="UP000242886"/>
    </source>
</evidence>
<dbReference type="PANTHER" id="PTHR30511:SF0">
    <property type="entry name" value="ALANINE RACEMASE, CATABOLIC-RELATED"/>
    <property type="match status" value="1"/>
</dbReference>
<dbReference type="PRINTS" id="PR00992">
    <property type="entry name" value="ALARACEMASE"/>
</dbReference>
<feature type="active site" description="Proton acceptor; specific for D-alanine" evidence="7">
    <location>
        <position position="35"/>
    </location>
</feature>
<feature type="binding site" evidence="7 9">
    <location>
        <position position="134"/>
    </location>
    <ligand>
        <name>substrate</name>
    </ligand>
</feature>
<reference evidence="11" key="1">
    <citation type="submission" date="2017-03" db="EMBL/GenBank/DDBJ databases">
        <authorList>
            <consortium name="AG Boll"/>
        </authorList>
    </citation>
    <scope>NUCLEOTIDE SEQUENCE [LARGE SCALE GENOMIC DNA]</scope>
    <source>
        <strain evidence="11">Chol</strain>
    </source>
</reference>
<feature type="binding site" evidence="7 9">
    <location>
        <position position="318"/>
    </location>
    <ligand>
        <name>substrate</name>
    </ligand>
</feature>
<dbReference type="SUPFAM" id="SSF51419">
    <property type="entry name" value="PLP-binding barrel"/>
    <property type="match status" value="1"/>
</dbReference>
<dbReference type="RefSeq" id="WP_154716537.1">
    <property type="nucleotide sequence ID" value="NZ_LT837803.1"/>
</dbReference>
<accession>A0A7Z7HQR9</accession>
<comment type="pathway">
    <text evidence="7">Amino-acid biosynthesis; D-alanine biosynthesis; D-alanine from L-alanine: step 1/1.</text>
</comment>
<dbReference type="NCBIfam" id="TIGR00492">
    <property type="entry name" value="alr"/>
    <property type="match status" value="1"/>
</dbReference>
<sequence>MHRPLHTTIDLAALRHNLGIARQHAEGAGIWAVLKANAYGHGLPRCAEALADSLGETGGYALIELESAIALRQSGLRQPILLLEGFYAADELPLLAEYRLTPVLHSLEQVQAFVAARLPARLPVYLKLNTGMNRLGLNAGELPQALRLLETAPHIDGITLMTHFSDADSGPAGPGIVGQMRRLAAQIDQIDRAGQPAWPLCLANSAALLRYPETIRAAQGGWVRPGIMLYGSSPFPEQQTAAELGLRPVMTLTSELIAVRDITAGERVGYGGAFTAERDMRIGIVACGYGDGYPRHAPTGTPVLVDGQRTRLLGRVSMDKICVDLTGIPQAAIGTPVILWGEGLSVDEIAMAAGTVSYELLCALTTRVPVVEIG</sequence>
<protein>
    <recommendedName>
        <fullName evidence="4 7">Alanine racemase</fullName>
        <ecNumber evidence="4 7">5.1.1.1</ecNumber>
    </recommendedName>
</protein>
<dbReference type="FunFam" id="3.20.20.10:FF:000002">
    <property type="entry name" value="Alanine racemase"/>
    <property type="match status" value="1"/>
</dbReference>
<organism evidence="11 12">
    <name type="scientific">Sterolibacterium denitrificans</name>
    <dbReference type="NCBI Taxonomy" id="157592"/>
    <lineage>
        <taxon>Bacteria</taxon>
        <taxon>Pseudomonadati</taxon>
        <taxon>Pseudomonadota</taxon>
        <taxon>Betaproteobacteria</taxon>
        <taxon>Nitrosomonadales</taxon>
        <taxon>Sterolibacteriaceae</taxon>
        <taxon>Sterolibacterium</taxon>
    </lineage>
</organism>
<dbReference type="InterPro" id="IPR009006">
    <property type="entry name" value="Ala_racemase/Decarboxylase_C"/>
</dbReference>
<dbReference type="FunFam" id="2.40.37.10:FF:000002">
    <property type="entry name" value="Alanine racemase"/>
    <property type="match status" value="1"/>
</dbReference>
<keyword evidence="6 7" id="KW-0413">Isomerase</keyword>
<comment type="function">
    <text evidence="7">Catalyzes the interconversion of L-alanine and D-alanine. May also act on other amino acids.</text>
</comment>
<dbReference type="InterPro" id="IPR011079">
    <property type="entry name" value="Ala_racemase_C"/>
</dbReference>
<dbReference type="GO" id="GO:0030632">
    <property type="term" value="P:D-alanine biosynthetic process"/>
    <property type="evidence" value="ECO:0007669"/>
    <property type="project" value="UniProtKB-UniRule"/>
</dbReference>
<comment type="catalytic activity">
    <reaction evidence="1 7">
        <text>L-alanine = D-alanine</text>
        <dbReference type="Rhea" id="RHEA:20249"/>
        <dbReference type="ChEBI" id="CHEBI:57416"/>
        <dbReference type="ChEBI" id="CHEBI:57972"/>
        <dbReference type="EC" id="5.1.1.1"/>
    </reaction>
</comment>
<dbReference type="EMBL" id="LT837803">
    <property type="protein sequence ID" value="SMB25816.1"/>
    <property type="molecule type" value="Genomic_DNA"/>
</dbReference>
<evidence type="ECO:0000256" key="5">
    <source>
        <dbReference type="ARBA" id="ARBA00022898"/>
    </source>
</evidence>
<evidence type="ECO:0000256" key="8">
    <source>
        <dbReference type="PIRSR" id="PIRSR600821-50"/>
    </source>
</evidence>
<dbReference type="PANTHER" id="PTHR30511">
    <property type="entry name" value="ALANINE RACEMASE"/>
    <property type="match status" value="1"/>
</dbReference>